<dbReference type="CDD" id="cd00038">
    <property type="entry name" value="CAP_ED"/>
    <property type="match status" value="1"/>
</dbReference>
<feature type="domain" description="HTH crp-type" evidence="6">
    <location>
        <begin position="147"/>
        <end position="220"/>
    </location>
</feature>
<evidence type="ECO:0000259" key="6">
    <source>
        <dbReference type="PROSITE" id="PS51063"/>
    </source>
</evidence>
<dbReference type="SMART" id="SM00419">
    <property type="entry name" value="HTH_CRP"/>
    <property type="match status" value="1"/>
</dbReference>
<dbReference type="GO" id="GO:0005829">
    <property type="term" value="C:cytosol"/>
    <property type="evidence" value="ECO:0007669"/>
    <property type="project" value="TreeGrafter"/>
</dbReference>
<dbReference type="InterPro" id="IPR018490">
    <property type="entry name" value="cNMP-bd_dom_sf"/>
</dbReference>
<dbReference type="PROSITE" id="PS00042">
    <property type="entry name" value="HTH_CRP_1"/>
    <property type="match status" value="1"/>
</dbReference>
<keyword evidence="8" id="KW-1185">Reference proteome</keyword>
<dbReference type="KEGG" id="bbev:BBEV_2085"/>
<dbReference type="InterPro" id="IPR014710">
    <property type="entry name" value="RmlC-like_jellyroll"/>
</dbReference>
<dbReference type="InterPro" id="IPR012318">
    <property type="entry name" value="HTH_CRP"/>
</dbReference>
<dbReference type="InterPro" id="IPR018335">
    <property type="entry name" value="Tscrpt_reg_HTH_Crp-type_CS"/>
</dbReference>
<evidence type="ECO:0000313" key="8">
    <source>
        <dbReference type="Proteomes" id="UP000094463"/>
    </source>
</evidence>
<keyword evidence="1" id="KW-0805">Transcription regulation</keyword>
<evidence type="ECO:0000256" key="1">
    <source>
        <dbReference type="ARBA" id="ARBA00023015"/>
    </source>
</evidence>
<proteinExistence type="predicted"/>
<dbReference type="RefSeq" id="WP_069365420.1">
    <property type="nucleotide sequence ID" value="NZ_CP012502.1"/>
</dbReference>
<dbReference type="PANTHER" id="PTHR24567">
    <property type="entry name" value="CRP FAMILY TRANSCRIPTIONAL REGULATORY PROTEIN"/>
    <property type="match status" value="1"/>
</dbReference>
<dbReference type="SMART" id="SM00100">
    <property type="entry name" value="cNMP"/>
    <property type="match status" value="1"/>
</dbReference>
<gene>
    <name evidence="7" type="primary">fnr-5</name>
    <name evidence="7" type="ORF">BBEV_2085</name>
</gene>
<reference evidence="7 8" key="1">
    <citation type="submission" date="2015-08" db="EMBL/GenBank/DDBJ databases">
        <title>The complete genome sequence of Bacillus beveridgei MLTeJB.</title>
        <authorList>
            <person name="Hanson T.E."/>
            <person name="Mesa C."/>
            <person name="Basesman S.M."/>
            <person name="Oremland R.S."/>
        </authorList>
    </citation>
    <scope>NUCLEOTIDE SEQUENCE [LARGE SCALE GENOMIC DNA]</scope>
    <source>
        <strain evidence="7 8">MLTeJB</strain>
    </source>
</reference>
<dbReference type="Pfam" id="PF13545">
    <property type="entry name" value="HTH_Crp_2"/>
    <property type="match status" value="1"/>
</dbReference>
<dbReference type="OrthoDB" id="9812325at2"/>
<evidence type="ECO:0000256" key="4">
    <source>
        <dbReference type="ARBA" id="ARBA00023163"/>
    </source>
</evidence>
<evidence type="ECO:0000256" key="3">
    <source>
        <dbReference type="ARBA" id="ARBA00023159"/>
    </source>
</evidence>
<protein>
    <submittedName>
        <fullName evidence="7">Transcriptional regulator, Crp/Fnr family</fullName>
    </submittedName>
</protein>
<dbReference type="SUPFAM" id="SSF51206">
    <property type="entry name" value="cAMP-binding domain-like"/>
    <property type="match status" value="1"/>
</dbReference>
<dbReference type="InterPro" id="IPR036390">
    <property type="entry name" value="WH_DNA-bd_sf"/>
</dbReference>
<evidence type="ECO:0000313" key="7">
    <source>
        <dbReference type="EMBL" id="AOM83443.1"/>
    </source>
</evidence>
<dbReference type="PANTHER" id="PTHR24567:SF74">
    <property type="entry name" value="HTH-TYPE TRANSCRIPTIONAL REGULATOR ARCR"/>
    <property type="match status" value="1"/>
</dbReference>
<dbReference type="AlphaFoldDB" id="A0A1D7QWQ2"/>
<name>A0A1D7QWQ2_9BACI</name>
<dbReference type="SUPFAM" id="SSF46785">
    <property type="entry name" value="Winged helix' DNA-binding domain"/>
    <property type="match status" value="1"/>
</dbReference>
<dbReference type="InterPro" id="IPR000595">
    <property type="entry name" value="cNMP-bd_dom"/>
</dbReference>
<dbReference type="GO" id="GO:0003677">
    <property type="term" value="F:DNA binding"/>
    <property type="evidence" value="ECO:0007669"/>
    <property type="project" value="UniProtKB-KW"/>
</dbReference>
<dbReference type="PROSITE" id="PS51063">
    <property type="entry name" value="HTH_CRP_2"/>
    <property type="match status" value="1"/>
</dbReference>
<sequence length="238" mass="27360">MNRIPNGLREGSFADIVGETAFMKLIEEGTVMQAGKNDILFHEGSSAEHIYILLEGQVRLCKTSSEGKLFFFQKKNQYDLIGELSLFNGLKYHFTAEVIENSQLIRYNRLELEMIISSSQELSTGFMKWLGAQNQLMMAQFKDLVFCGKQGAVFSILVRLSNEYGQRVDKGILINKKITNQELANYVGATRESINRILKRLTDEDILQVNTKYITIRNMDYIQEHLRCHHCPFENCTI</sequence>
<accession>A0A1D7QWQ2</accession>
<keyword evidence="3" id="KW-0010">Activator</keyword>
<dbReference type="InterPro" id="IPR036388">
    <property type="entry name" value="WH-like_DNA-bd_sf"/>
</dbReference>
<dbReference type="STRING" id="632773.BBEV_2085"/>
<dbReference type="InterPro" id="IPR050397">
    <property type="entry name" value="Env_Response_Regulators"/>
</dbReference>
<keyword evidence="4" id="KW-0804">Transcription</keyword>
<dbReference type="Proteomes" id="UP000094463">
    <property type="component" value="Chromosome"/>
</dbReference>
<dbReference type="PROSITE" id="PS50042">
    <property type="entry name" value="CNMP_BINDING_3"/>
    <property type="match status" value="1"/>
</dbReference>
<organism evidence="7 8">
    <name type="scientific">Salisediminibacterium beveridgei</name>
    <dbReference type="NCBI Taxonomy" id="632773"/>
    <lineage>
        <taxon>Bacteria</taxon>
        <taxon>Bacillati</taxon>
        <taxon>Bacillota</taxon>
        <taxon>Bacilli</taxon>
        <taxon>Bacillales</taxon>
        <taxon>Bacillaceae</taxon>
        <taxon>Salisediminibacterium</taxon>
    </lineage>
</organism>
<dbReference type="Gene3D" id="1.10.10.10">
    <property type="entry name" value="Winged helix-like DNA-binding domain superfamily/Winged helix DNA-binding domain"/>
    <property type="match status" value="1"/>
</dbReference>
<feature type="domain" description="Cyclic nucleotide-binding" evidence="5">
    <location>
        <begin position="37"/>
        <end position="122"/>
    </location>
</feature>
<dbReference type="PATRIC" id="fig|632773.3.peg.2197"/>
<evidence type="ECO:0000256" key="2">
    <source>
        <dbReference type="ARBA" id="ARBA00023125"/>
    </source>
</evidence>
<dbReference type="GO" id="GO:0003700">
    <property type="term" value="F:DNA-binding transcription factor activity"/>
    <property type="evidence" value="ECO:0007669"/>
    <property type="project" value="InterPro"/>
</dbReference>
<dbReference type="PRINTS" id="PR00034">
    <property type="entry name" value="HTHCRP"/>
</dbReference>
<evidence type="ECO:0000259" key="5">
    <source>
        <dbReference type="PROSITE" id="PS50042"/>
    </source>
</evidence>
<dbReference type="Gene3D" id="2.60.120.10">
    <property type="entry name" value="Jelly Rolls"/>
    <property type="match status" value="1"/>
</dbReference>
<keyword evidence="2" id="KW-0238">DNA-binding</keyword>
<dbReference type="Pfam" id="PF00027">
    <property type="entry name" value="cNMP_binding"/>
    <property type="match status" value="1"/>
</dbReference>
<dbReference type="EMBL" id="CP012502">
    <property type="protein sequence ID" value="AOM83443.1"/>
    <property type="molecule type" value="Genomic_DNA"/>
</dbReference>